<keyword evidence="1" id="KW-1133">Transmembrane helix</keyword>
<gene>
    <name evidence="2" type="ORF">DKP76_13050</name>
</gene>
<evidence type="ECO:0000256" key="1">
    <source>
        <dbReference type="SAM" id="Phobius"/>
    </source>
</evidence>
<dbReference type="RefSeq" id="WP_109707254.1">
    <property type="nucleotide sequence ID" value="NZ_QGDB01000005.1"/>
</dbReference>
<reference evidence="2 3" key="1">
    <citation type="submission" date="2018-05" db="EMBL/GenBank/DDBJ databases">
        <title>Comparative genomic sequence analysis between strain HN4 and CCM 8460T (Falsochrobactrum ovis) will provide more evidence to prove that HN4 is a new species of Falsochrobactrum.</title>
        <authorList>
            <person name="Lyu W."/>
            <person name="Sun L."/>
            <person name="Yao L."/>
        </authorList>
    </citation>
    <scope>NUCLEOTIDE SEQUENCE [LARGE SCALE GENOMIC DNA]</scope>
    <source>
        <strain evidence="2 3">HN4</strain>
    </source>
</reference>
<keyword evidence="1" id="KW-0472">Membrane</keyword>
<accession>A0A316J4W9</accession>
<feature type="transmembrane region" description="Helical" evidence="1">
    <location>
        <begin position="39"/>
        <end position="59"/>
    </location>
</feature>
<dbReference type="InterPro" id="IPR019201">
    <property type="entry name" value="DUF2065"/>
</dbReference>
<dbReference type="EMBL" id="QGDB01000005">
    <property type="protein sequence ID" value="PWL16972.1"/>
    <property type="molecule type" value="Genomic_DNA"/>
</dbReference>
<organism evidence="2 3">
    <name type="scientific">Falsochrobactrum shanghaiense</name>
    <dbReference type="NCBI Taxonomy" id="2201899"/>
    <lineage>
        <taxon>Bacteria</taxon>
        <taxon>Pseudomonadati</taxon>
        <taxon>Pseudomonadota</taxon>
        <taxon>Alphaproteobacteria</taxon>
        <taxon>Hyphomicrobiales</taxon>
        <taxon>Brucellaceae</taxon>
        <taxon>Falsochrobactrum</taxon>
    </lineage>
</organism>
<keyword evidence="1" id="KW-0812">Transmembrane</keyword>
<feature type="transmembrane region" description="Helical" evidence="1">
    <location>
        <begin position="6"/>
        <end position="27"/>
    </location>
</feature>
<comment type="caution">
    <text evidence="2">The sequence shown here is derived from an EMBL/GenBank/DDBJ whole genome shotgun (WGS) entry which is preliminary data.</text>
</comment>
<proteinExistence type="predicted"/>
<protein>
    <submittedName>
        <fullName evidence="2">DUF2065 domain-containing protein</fullName>
    </submittedName>
</protein>
<sequence>MSDFLAAVGLLFVFEGLLYGGFPLLARKLAREASEAPESMLRIAGIAALAIGVGLVWLARG</sequence>
<keyword evidence="3" id="KW-1185">Reference proteome</keyword>
<dbReference type="Proteomes" id="UP000245865">
    <property type="component" value="Unassembled WGS sequence"/>
</dbReference>
<name>A0A316J4W9_9HYPH</name>
<dbReference type="AlphaFoldDB" id="A0A316J4W9"/>
<dbReference type="OrthoDB" id="9815199at2"/>
<evidence type="ECO:0000313" key="2">
    <source>
        <dbReference type="EMBL" id="PWL16972.1"/>
    </source>
</evidence>
<evidence type="ECO:0000313" key="3">
    <source>
        <dbReference type="Proteomes" id="UP000245865"/>
    </source>
</evidence>
<dbReference type="Pfam" id="PF09838">
    <property type="entry name" value="DUF2065"/>
    <property type="match status" value="1"/>
</dbReference>